<reference evidence="2 3" key="1">
    <citation type="submission" date="2020-10" db="EMBL/GenBank/DDBJ databases">
        <title>Wide distribution of Phycisphaera-like planctomycetes from WD2101 soil group in peatlands and genome analysis of the first cultivated representative.</title>
        <authorList>
            <person name="Dedysh S.N."/>
            <person name="Beletsky A.V."/>
            <person name="Ivanova A."/>
            <person name="Kulichevskaya I.S."/>
            <person name="Suzina N.E."/>
            <person name="Philippov D.A."/>
            <person name="Rakitin A.L."/>
            <person name="Mardanov A.V."/>
            <person name="Ravin N.V."/>
        </authorList>
    </citation>
    <scope>NUCLEOTIDE SEQUENCE [LARGE SCALE GENOMIC DNA]</scope>
    <source>
        <strain evidence="2 3">M1803</strain>
    </source>
</reference>
<keyword evidence="3" id="KW-1185">Reference proteome</keyword>
<dbReference type="EMBL" id="CP063458">
    <property type="protein sequence ID" value="QOV89838.1"/>
    <property type="molecule type" value="Genomic_DNA"/>
</dbReference>
<accession>A0A7M2WWB5</accession>
<organism evidence="2 3">
    <name type="scientific">Humisphaera borealis</name>
    <dbReference type="NCBI Taxonomy" id="2807512"/>
    <lineage>
        <taxon>Bacteria</taxon>
        <taxon>Pseudomonadati</taxon>
        <taxon>Planctomycetota</taxon>
        <taxon>Phycisphaerae</taxon>
        <taxon>Tepidisphaerales</taxon>
        <taxon>Tepidisphaeraceae</taxon>
        <taxon>Humisphaera</taxon>
    </lineage>
</organism>
<dbReference type="InterPro" id="IPR006311">
    <property type="entry name" value="TAT_signal"/>
</dbReference>
<sequence>MMNRPPLSRRTLLKGLGCAVALPWLESMGSLNAWGAATPAPANVVKGAPKRMAFLYVPNGKNMADWTPKNEGTLGELPAILKPLEAFKNDFSILTGLAADGARAHGDGGGDHARALAAFLTGAHPRKTDGTDIRNGISVDQIAASRIGEHTRLPSLEIGTESGAMAGNCDSGYSCVYSSTMSWKSATTPLPKEVNPKLVFERMFGGGVAEDRLRRDARRKSLLDFIHQDTRDISQKISANDKRKLDDYFTAIRDIELRIERAAKLPEPKMPAGVTAPTGIPKDLTDHIRLMADLMVLAFQADVTRVCTFVLANEGSNRPYPFVGVNDGHHDLSHHGNDMTKKEKIREINKYHTTQLAYLLGKLKGIKEGDGTLLDHCMIAYGSANSDGNRHNHDDLPVLVAGSGGKTIKTGQHLDMKRETPIANLWTSMLDRMDVKVEAVGDSTGRLGVIDA</sequence>
<dbReference type="InterPro" id="IPR011447">
    <property type="entry name" value="DUF1552"/>
</dbReference>
<keyword evidence="1" id="KW-0732">Signal</keyword>
<proteinExistence type="predicted"/>
<evidence type="ECO:0000313" key="2">
    <source>
        <dbReference type="EMBL" id="QOV89838.1"/>
    </source>
</evidence>
<dbReference type="Proteomes" id="UP000593765">
    <property type="component" value="Chromosome"/>
</dbReference>
<dbReference type="KEGG" id="hbs:IPV69_00235"/>
<feature type="chain" id="PRO_5034726516" evidence="1">
    <location>
        <begin position="34"/>
        <end position="452"/>
    </location>
</feature>
<dbReference type="PROSITE" id="PS51318">
    <property type="entry name" value="TAT"/>
    <property type="match status" value="1"/>
</dbReference>
<evidence type="ECO:0000256" key="1">
    <source>
        <dbReference type="SAM" id="SignalP"/>
    </source>
</evidence>
<feature type="signal peptide" evidence="1">
    <location>
        <begin position="1"/>
        <end position="33"/>
    </location>
</feature>
<protein>
    <submittedName>
        <fullName evidence="2">DUF1552 domain-containing protein</fullName>
    </submittedName>
</protein>
<dbReference type="AlphaFoldDB" id="A0A7M2WWB5"/>
<gene>
    <name evidence="2" type="ORF">IPV69_00235</name>
</gene>
<evidence type="ECO:0000313" key="3">
    <source>
        <dbReference type="Proteomes" id="UP000593765"/>
    </source>
</evidence>
<dbReference type="Pfam" id="PF07586">
    <property type="entry name" value="HXXSHH"/>
    <property type="match status" value="1"/>
</dbReference>
<name>A0A7M2WWB5_9BACT</name>